<gene>
    <name evidence="1" type="ORF">LTR37_019993</name>
</gene>
<keyword evidence="2" id="KW-1185">Reference proteome</keyword>
<evidence type="ECO:0000313" key="1">
    <source>
        <dbReference type="EMBL" id="KAK3686270.1"/>
    </source>
</evidence>
<sequence>MALCTMTTTSNVSTARNETRFYGILETNHLSLLVRLLKPTDFTVPNKKEMVGYRVLVGKAEPYRGFAAPPPPPRSYAHTERADLLKGLKTVDKHQMHMFFSYRGSTDMNAFSSTQRLHLDSVVGDACGATNTELVRLLTGGRHDAYEKLQQSPTSFLSRAASSTLIASHYLQSWG</sequence>
<dbReference type="EMBL" id="JAUTXU010000328">
    <property type="protein sequence ID" value="KAK3686270.1"/>
    <property type="molecule type" value="Genomic_DNA"/>
</dbReference>
<evidence type="ECO:0000313" key="2">
    <source>
        <dbReference type="Proteomes" id="UP001281147"/>
    </source>
</evidence>
<reference evidence="1" key="1">
    <citation type="submission" date="2023-07" db="EMBL/GenBank/DDBJ databases">
        <title>Black Yeasts Isolated from many extreme environments.</title>
        <authorList>
            <person name="Coleine C."/>
            <person name="Stajich J.E."/>
            <person name="Selbmann L."/>
        </authorList>
    </citation>
    <scope>NUCLEOTIDE SEQUENCE</scope>
    <source>
        <strain evidence="1">CCFEE 5714</strain>
    </source>
</reference>
<name>A0ACC3MEK2_9PEZI</name>
<proteinExistence type="predicted"/>
<protein>
    <submittedName>
        <fullName evidence="1">Uncharacterized protein</fullName>
    </submittedName>
</protein>
<dbReference type="Proteomes" id="UP001281147">
    <property type="component" value="Unassembled WGS sequence"/>
</dbReference>
<organism evidence="1 2">
    <name type="scientific">Vermiconidia calcicola</name>
    <dbReference type="NCBI Taxonomy" id="1690605"/>
    <lineage>
        <taxon>Eukaryota</taxon>
        <taxon>Fungi</taxon>
        <taxon>Dikarya</taxon>
        <taxon>Ascomycota</taxon>
        <taxon>Pezizomycotina</taxon>
        <taxon>Dothideomycetes</taxon>
        <taxon>Dothideomycetidae</taxon>
        <taxon>Mycosphaerellales</taxon>
        <taxon>Extremaceae</taxon>
        <taxon>Vermiconidia</taxon>
    </lineage>
</organism>
<comment type="caution">
    <text evidence="1">The sequence shown here is derived from an EMBL/GenBank/DDBJ whole genome shotgun (WGS) entry which is preliminary data.</text>
</comment>
<accession>A0ACC3MEK2</accession>